<proteinExistence type="predicted"/>
<protein>
    <recommendedName>
        <fullName evidence="2">non-specific serine/threonine protein kinase</fullName>
        <ecNumber evidence="2">2.7.11.1</ecNumber>
    </recommendedName>
</protein>
<feature type="binding site" evidence="18">
    <location>
        <position position="362"/>
    </location>
    <ligand>
        <name>ATP</name>
        <dbReference type="ChEBI" id="CHEBI:30616"/>
    </ligand>
</feature>
<sequence>MSFPSKVTFVVHFSISILFIISEAAPNFRSYYCPNRYNFTPNSTYQSNLNHLLSSLSSNASREGGFYNTTVGQNSPNQIYGLFLCRGDVTADVCKDCVATAAKAVVQQYCPTGIKAIIWYDECMLRYSNESFFSIMNDRVRYYACNDQNITVLDGFAQLLGSMMNDSVTRATAADQPGATKFATKENNLSSSITLYCLVQCTPDISSSSCNKCLRGRVANLPDHCSGRKGATELVPSCNVRYEVYPFYRNTATPPPPPPPAIAPPDSAPRSNGKSQVSSLTVIAIVTPIAVCMVLLAMVYCLQRRSARKKYPMEEENESLLFDLPTLKAATNKFSEDNKLGKGGFGEVYKGILPNGQEIAVKMLSKNSTQGAEEFKNEVKILAKLQHRNLVRLFGYCLDGNEKILVYEYVPNKSLDNFLNDPEKQRTLDWSRRYKIIGGIARGILYLHEDSRLRIIHRDLKASNILLDEDMNPKISDFGMARIFSNDQTQENTFKIAGTYGYMPPEYAMQGHFSLKSDVYSFGILLLEILSGKKNGSFCTSDPSENLLSHAWKHWNGGTSLELLDLTIRDSYSRTEVNKCIHIALLCVQENPAQRPTMDSIILMLNSNSVTLSSPQRPAFFLQSGTEQNVLELELDQSKGKSILFSVDEASITEVYPR</sequence>
<evidence type="ECO:0000256" key="4">
    <source>
        <dbReference type="ARBA" id="ARBA00022679"/>
    </source>
</evidence>
<keyword evidence="6 21" id="KW-0732">Signal</keyword>
<evidence type="ECO:0000256" key="19">
    <source>
        <dbReference type="SAM" id="MobiDB-lite"/>
    </source>
</evidence>
<dbReference type="InterPro" id="IPR011009">
    <property type="entry name" value="Kinase-like_dom_sf"/>
</dbReference>
<dbReference type="PROSITE" id="PS00107">
    <property type="entry name" value="PROTEIN_KINASE_ATP"/>
    <property type="match status" value="1"/>
</dbReference>
<dbReference type="CDD" id="cd14066">
    <property type="entry name" value="STKc_IRAK"/>
    <property type="match status" value="1"/>
</dbReference>
<dbReference type="GO" id="GO:0042742">
    <property type="term" value="P:defense response to bacterium"/>
    <property type="evidence" value="ECO:0007669"/>
    <property type="project" value="TreeGrafter"/>
</dbReference>
<keyword evidence="8 18" id="KW-0547">Nucleotide-binding</keyword>
<keyword evidence="12 20" id="KW-0472">Membrane</keyword>
<dbReference type="FunFam" id="3.30.430.20:FF:000002">
    <property type="entry name" value="Cysteine-rich receptor-like protein kinase 10"/>
    <property type="match status" value="1"/>
</dbReference>
<dbReference type="GO" id="GO:0005886">
    <property type="term" value="C:plasma membrane"/>
    <property type="evidence" value="ECO:0007669"/>
    <property type="project" value="TreeGrafter"/>
</dbReference>
<dbReference type="InterPro" id="IPR038408">
    <property type="entry name" value="GNK2_sf"/>
</dbReference>
<evidence type="ECO:0000256" key="18">
    <source>
        <dbReference type="PROSITE-ProRule" id="PRU10141"/>
    </source>
</evidence>
<dbReference type="InterPro" id="IPR002902">
    <property type="entry name" value="GNK2"/>
</dbReference>
<evidence type="ECO:0000256" key="10">
    <source>
        <dbReference type="ARBA" id="ARBA00022840"/>
    </source>
</evidence>
<evidence type="ECO:0000256" key="8">
    <source>
        <dbReference type="ARBA" id="ARBA00022741"/>
    </source>
</evidence>
<feature type="domain" description="Gnk2-homologous" evidence="23">
    <location>
        <begin position="27"/>
        <end position="132"/>
    </location>
</feature>
<keyword evidence="14" id="KW-0675">Receptor</keyword>
<feature type="signal peptide" evidence="21">
    <location>
        <begin position="1"/>
        <end position="24"/>
    </location>
</feature>
<keyword evidence="25" id="KW-1185">Reference proteome</keyword>
<dbReference type="AlphaFoldDB" id="A0A8J4VCM7"/>
<comment type="subcellular location">
    <subcellularLocation>
        <location evidence="1">Membrane</location>
        <topology evidence="1">Single-pass membrane protein</topology>
    </subcellularLocation>
</comment>
<dbReference type="InterPro" id="IPR017441">
    <property type="entry name" value="Protein_kinase_ATP_BS"/>
</dbReference>
<dbReference type="PANTHER" id="PTHR27002:SF1096">
    <property type="entry name" value="GNK2-HOMOLOGOUS DOMAIN-CONTAINING PROTEIN"/>
    <property type="match status" value="1"/>
</dbReference>
<dbReference type="CDD" id="cd23509">
    <property type="entry name" value="Gnk2-like"/>
    <property type="match status" value="2"/>
</dbReference>
<dbReference type="InterPro" id="IPR000719">
    <property type="entry name" value="Prot_kinase_dom"/>
</dbReference>
<accession>A0A8J4VCM7</accession>
<organism evidence="24 25">
    <name type="scientific">Castanea mollissima</name>
    <name type="common">Chinese chestnut</name>
    <dbReference type="NCBI Taxonomy" id="60419"/>
    <lineage>
        <taxon>Eukaryota</taxon>
        <taxon>Viridiplantae</taxon>
        <taxon>Streptophyta</taxon>
        <taxon>Embryophyta</taxon>
        <taxon>Tracheophyta</taxon>
        <taxon>Spermatophyta</taxon>
        <taxon>Magnoliopsida</taxon>
        <taxon>eudicotyledons</taxon>
        <taxon>Gunneridae</taxon>
        <taxon>Pentapetalae</taxon>
        <taxon>rosids</taxon>
        <taxon>fabids</taxon>
        <taxon>Fagales</taxon>
        <taxon>Fagaceae</taxon>
        <taxon>Castanea</taxon>
    </lineage>
</organism>
<dbReference type="Pfam" id="PF07714">
    <property type="entry name" value="PK_Tyr_Ser-Thr"/>
    <property type="match status" value="1"/>
</dbReference>
<dbReference type="PROSITE" id="PS51473">
    <property type="entry name" value="GNK2"/>
    <property type="match status" value="2"/>
</dbReference>
<name>A0A8J4VCM7_9ROSI</name>
<evidence type="ECO:0000256" key="13">
    <source>
        <dbReference type="ARBA" id="ARBA00023157"/>
    </source>
</evidence>
<evidence type="ECO:0000256" key="16">
    <source>
        <dbReference type="ARBA" id="ARBA00047899"/>
    </source>
</evidence>
<evidence type="ECO:0000256" key="20">
    <source>
        <dbReference type="SAM" id="Phobius"/>
    </source>
</evidence>
<evidence type="ECO:0000256" key="21">
    <source>
        <dbReference type="SAM" id="SignalP"/>
    </source>
</evidence>
<evidence type="ECO:0000256" key="17">
    <source>
        <dbReference type="ARBA" id="ARBA00048679"/>
    </source>
</evidence>
<evidence type="ECO:0000256" key="12">
    <source>
        <dbReference type="ARBA" id="ARBA00023136"/>
    </source>
</evidence>
<dbReference type="FunFam" id="3.30.200.20:FF:000195">
    <property type="entry name" value="G-type lectin S-receptor-like serine/threonine-protein kinase"/>
    <property type="match status" value="1"/>
</dbReference>
<evidence type="ECO:0000256" key="2">
    <source>
        <dbReference type="ARBA" id="ARBA00012513"/>
    </source>
</evidence>
<dbReference type="InterPro" id="IPR008271">
    <property type="entry name" value="Ser/Thr_kinase_AS"/>
</dbReference>
<feature type="region of interest" description="Disordered" evidence="19">
    <location>
        <begin position="252"/>
        <end position="273"/>
    </location>
</feature>
<keyword evidence="7" id="KW-0677">Repeat</keyword>
<dbReference type="FunFam" id="1.10.510.10:FF:000129">
    <property type="entry name" value="cysteine-rich receptor-like protein kinase 10"/>
    <property type="match status" value="1"/>
</dbReference>
<evidence type="ECO:0000256" key="7">
    <source>
        <dbReference type="ARBA" id="ARBA00022737"/>
    </source>
</evidence>
<feature type="chain" id="PRO_5035177240" description="non-specific serine/threonine protein kinase" evidence="21">
    <location>
        <begin position="25"/>
        <end position="658"/>
    </location>
</feature>
<evidence type="ECO:0000256" key="6">
    <source>
        <dbReference type="ARBA" id="ARBA00022729"/>
    </source>
</evidence>
<reference evidence="24" key="1">
    <citation type="submission" date="2020-03" db="EMBL/GenBank/DDBJ databases">
        <title>Castanea mollissima Vanexum genome sequencing.</title>
        <authorList>
            <person name="Staton M."/>
        </authorList>
    </citation>
    <scope>NUCLEOTIDE SEQUENCE</scope>
    <source>
        <tissue evidence="24">Leaf</tissue>
    </source>
</reference>
<keyword evidence="13" id="KW-1015">Disulfide bond</keyword>
<dbReference type="OrthoDB" id="688481at2759"/>
<dbReference type="SUPFAM" id="SSF56112">
    <property type="entry name" value="Protein kinase-like (PK-like)"/>
    <property type="match status" value="1"/>
</dbReference>
<feature type="transmembrane region" description="Helical" evidence="20">
    <location>
        <begin position="280"/>
        <end position="302"/>
    </location>
</feature>
<dbReference type="InterPro" id="IPR001245">
    <property type="entry name" value="Ser-Thr/Tyr_kinase_cat_dom"/>
</dbReference>
<dbReference type="Gene3D" id="3.30.200.20">
    <property type="entry name" value="Phosphorylase Kinase, domain 1"/>
    <property type="match status" value="1"/>
</dbReference>
<dbReference type="Gene3D" id="3.30.430.20">
    <property type="entry name" value="Gnk2 domain, C-X8-C-X2-C motif"/>
    <property type="match status" value="2"/>
</dbReference>
<dbReference type="PANTHER" id="PTHR27002">
    <property type="entry name" value="RECEPTOR-LIKE SERINE/THREONINE-PROTEIN KINASE SD1-8"/>
    <property type="match status" value="1"/>
</dbReference>
<dbReference type="FunFam" id="3.30.430.20:FF:000003">
    <property type="entry name" value="Cysteine-rich RLK (RECEPTOR-like protein kinase) 10"/>
    <property type="match status" value="1"/>
</dbReference>
<evidence type="ECO:0000256" key="1">
    <source>
        <dbReference type="ARBA" id="ARBA00004167"/>
    </source>
</evidence>
<evidence type="ECO:0000256" key="3">
    <source>
        <dbReference type="ARBA" id="ARBA00022527"/>
    </source>
</evidence>
<evidence type="ECO:0000256" key="14">
    <source>
        <dbReference type="ARBA" id="ARBA00023170"/>
    </source>
</evidence>
<keyword evidence="4" id="KW-0808">Transferase</keyword>
<keyword evidence="3" id="KW-0723">Serine/threonine-protein kinase</keyword>
<keyword evidence="9" id="KW-0418">Kinase</keyword>
<dbReference type="EC" id="2.7.11.1" evidence="2"/>
<gene>
    <name evidence="24" type="ORF">CMV_024309</name>
</gene>
<dbReference type="SMART" id="SM00220">
    <property type="entry name" value="S_TKc"/>
    <property type="match status" value="1"/>
</dbReference>
<dbReference type="Gene3D" id="1.10.510.10">
    <property type="entry name" value="Transferase(Phosphotransferase) domain 1"/>
    <property type="match status" value="1"/>
</dbReference>
<dbReference type="GO" id="GO:0005524">
    <property type="term" value="F:ATP binding"/>
    <property type="evidence" value="ECO:0007669"/>
    <property type="project" value="UniProtKB-UniRule"/>
</dbReference>
<keyword evidence="15" id="KW-0325">Glycoprotein</keyword>
<keyword evidence="11 20" id="KW-1133">Transmembrane helix</keyword>
<feature type="domain" description="Gnk2-homologous" evidence="23">
    <location>
        <begin position="138"/>
        <end position="247"/>
    </location>
</feature>
<comment type="caution">
    <text evidence="24">The sequence shown here is derived from an EMBL/GenBank/DDBJ whole genome shotgun (WGS) entry which is preliminary data.</text>
</comment>
<feature type="domain" description="Protein kinase" evidence="22">
    <location>
        <begin position="334"/>
        <end position="620"/>
    </location>
</feature>
<evidence type="ECO:0000259" key="23">
    <source>
        <dbReference type="PROSITE" id="PS51473"/>
    </source>
</evidence>
<evidence type="ECO:0000256" key="9">
    <source>
        <dbReference type="ARBA" id="ARBA00022777"/>
    </source>
</evidence>
<dbReference type="EMBL" id="JRKL02005816">
    <property type="protein sequence ID" value="KAF3949870.1"/>
    <property type="molecule type" value="Genomic_DNA"/>
</dbReference>
<dbReference type="PROSITE" id="PS00108">
    <property type="entry name" value="PROTEIN_KINASE_ST"/>
    <property type="match status" value="1"/>
</dbReference>
<dbReference type="GO" id="GO:0004674">
    <property type="term" value="F:protein serine/threonine kinase activity"/>
    <property type="evidence" value="ECO:0007669"/>
    <property type="project" value="UniProtKB-KW"/>
</dbReference>
<evidence type="ECO:0000256" key="15">
    <source>
        <dbReference type="ARBA" id="ARBA00023180"/>
    </source>
</evidence>
<comment type="catalytic activity">
    <reaction evidence="16">
        <text>L-threonyl-[protein] + ATP = O-phospho-L-threonyl-[protein] + ADP + H(+)</text>
        <dbReference type="Rhea" id="RHEA:46608"/>
        <dbReference type="Rhea" id="RHEA-COMP:11060"/>
        <dbReference type="Rhea" id="RHEA-COMP:11605"/>
        <dbReference type="ChEBI" id="CHEBI:15378"/>
        <dbReference type="ChEBI" id="CHEBI:30013"/>
        <dbReference type="ChEBI" id="CHEBI:30616"/>
        <dbReference type="ChEBI" id="CHEBI:61977"/>
        <dbReference type="ChEBI" id="CHEBI:456216"/>
        <dbReference type="EC" id="2.7.11.1"/>
    </reaction>
</comment>
<keyword evidence="10 18" id="KW-0067">ATP-binding</keyword>
<dbReference type="Proteomes" id="UP000737018">
    <property type="component" value="Unassembled WGS sequence"/>
</dbReference>
<feature type="compositionally biased region" description="Pro residues" evidence="19">
    <location>
        <begin position="253"/>
        <end position="267"/>
    </location>
</feature>
<dbReference type="Pfam" id="PF01657">
    <property type="entry name" value="Stress-antifung"/>
    <property type="match status" value="2"/>
</dbReference>
<comment type="catalytic activity">
    <reaction evidence="17">
        <text>L-seryl-[protein] + ATP = O-phospho-L-seryl-[protein] + ADP + H(+)</text>
        <dbReference type="Rhea" id="RHEA:17989"/>
        <dbReference type="Rhea" id="RHEA-COMP:9863"/>
        <dbReference type="Rhea" id="RHEA-COMP:11604"/>
        <dbReference type="ChEBI" id="CHEBI:15378"/>
        <dbReference type="ChEBI" id="CHEBI:29999"/>
        <dbReference type="ChEBI" id="CHEBI:30616"/>
        <dbReference type="ChEBI" id="CHEBI:83421"/>
        <dbReference type="ChEBI" id="CHEBI:456216"/>
        <dbReference type="EC" id="2.7.11.1"/>
    </reaction>
</comment>
<evidence type="ECO:0000259" key="22">
    <source>
        <dbReference type="PROSITE" id="PS50011"/>
    </source>
</evidence>
<evidence type="ECO:0000313" key="25">
    <source>
        <dbReference type="Proteomes" id="UP000737018"/>
    </source>
</evidence>
<evidence type="ECO:0000256" key="11">
    <source>
        <dbReference type="ARBA" id="ARBA00022989"/>
    </source>
</evidence>
<evidence type="ECO:0000256" key="5">
    <source>
        <dbReference type="ARBA" id="ARBA00022692"/>
    </source>
</evidence>
<dbReference type="PROSITE" id="PS50011">
    <property type="entry name" value="PROTEIN_KINASE_DOM"/>
    <property type="match status" value="1"/>
</dbReference>
<keyword evidence="5 20" id="KW-0812">Transmembrane</keyword>
<evidence type="ECO:0000313" key="24">
    <source>
        <dbReference type="EMBL" id="KAF3949870.1"/>
    </source>
</evidence>